<comment type="function">
    <text evidence="10">DNA repair enzyme that has both DNA N-glycosylase activity and AP-lyase activity. The DNA N-glycosylase activity releases various damaged pyrimidines from DNA by cleaving the N-glycosidic bond, leaving an AP (apurinic/apyrimidinic) site. The AP-lyase activity cleaves the phosphodiester bond 3' to the AP site by a beta-elimination, leaving a 3'-terminal unsaturated sugar and a product with a terminal 5'-phosphate.</text>
</comment>
<dbReference type="NCBIfam" id="TIGR01083">
    <property type="entry name" value="nth"/>
    <property type="match status" value="1"/>
</dbReference>
<dbReference type="InterPro" id="IPR023170">
    <property type="entry name" value="HhH_base_excis_C"/>
</dbReference>
<keyword evidence="12" id="KW-0540">Nuclease</keyword>
<evidence type="ECO:0000256" key="7">
    <source>
        <dbReference type="ARBA" id="ARBA00023014"/>
    </source>
</evidence>
<dbReference type="EMBL" id="JACRSU010000001">
    <property type="protein sequence ID" value="MBC8539626.1"/>
    <property type="molecule type" value="Genomic_DNA"/>
</dbReference>
<dbReference type="InterPro" id="IPR005759">
    <property type="entry name" value="Nth"/>
</dbReference>
<keyword evidence="4 10" id="KW-0227">DNA damage</keyword>
<dbReference type="InterPro" id="IPR003651">
    <property type="entry name" value="Endonuclease3_FeS-loop_motif"/>
</dbReference>
<dbReference type="Gene3D" id="1.10.340.30">
    <property type="entry name" value="Hypothetical protein, domain 2"/>
    <property type="match status" value="1"/>
</dbReference>
<dbReference type="GO" id="GO:0019104">
    <property type="term" value="F:DNA N-glycosylase activity"/>
    <property type="evidence" value="ECO:0007669"/>
    <property type="project" value="UniProtKB-UniRule"/>
</dbReference>
<dbReference type="GO" id="GO:0051539">
    <property type="term" value="F:4 iron, 4 sulfur cluster binding"/>
    <property type="evidence" value="ECO:0007669"/>
    <property type="project" value="UniProtKB-UniRule"/>
</dbReference>
<dbReference type="PANTHER" id="PTHR10359:SF18">
    <property type="entry name" value="ENDONUCLEASE III"/>
    <property type="match status" value="1"/>
</dbReference>
<sequence>MRKKEKMQVIHDYLCQTYGDTPCTLTYENPFELLVSACLAAQCTDARVNMVTPALFAKYPTVKAFAEADTADVEEIIRSTGFFRNKAKNIVACANVLIDRFDGKVPDNMEDLLSLPGVGRKIANLLLGDVFGKPCIVVDTHCKRITGLLGLTKNTDPAKIEVDLKKIVDPEYGSLFCHQLVEHGRNICIARRPQCSICGMNTVCDYYNKNTGAKN</sequence>
<dbReference type="GO" id="GO:0046872">
    <property type="term" value="F:metal ion binding"/>
    <property type="evidence" value="ECO:0007669"/>
    <property type="project" value="UniProtKB-KW"/>
</dbReference>
<keyword evidence="2 10" id="KW-0004">4Fe-4S</keyword>
<dbReference type="InterPro" id="IPR000445">
    <property type="entry name" value="HhH_motif"/>
</dbReference>
<dbReference type="RefSeq" id="WP_177679016.1">
    <property type="nucleotide sequence ID" value="NZ_JACRSU010000001.1"/>
</dbReference>
<protein>
    <recommendedName>
        <fullName evidence="10">Endonuclease III</fullName>
        <ecNumber evidence="10">4.2.99.18</ecNumber>
    </recommendedName>
    <alternativeName>
        <fullName evidence="10">DNA-(apurinic or apyrimidinic site) lyase</fullName>
    </alternativeName>
</protein>
<evidence type="ECO:0000313" key="13">
    <source>
        <dbReference type="Proteomes" id="UP000611762"/>
    </source>
</evidence>
<dbReference type="PIRSF" id="PIRSF001435">
    <property type="entry name" value="Nth"/>
    <property type="match status" value="1"/>
</dbReference>
<evidence type="ECO:0000259" key="11">
    <source>
        <dbReference type="SMART" id="SM00478"/>
    </source>
</evidence>
<organism evidence="12 13">
    <name type="scientific">Congzhengia minquanensis</name>
    <dbReference type="NCBI Taxonomy" id="2763657"/>
    <lineage>
        <taxon>Bacteria</taxon>
        <taxon>Bacillati</taxon>
        <taxon>Bacillota</taxon>
        <taxon>Clostridia</taxon>
        <taxon>Eubacteriales</taxon>
        <taxon>Oscillospiraceae</taxon>
        <taxon>Congzhengia</taxon>
    </lineage>
</organism>
<feature type="binding site" evidence="10">
    <location>
        <position position="204"/>
    </location>
    <ligand>
        <name>[4Fe-4S] cluster</name>
        <dbReference type="ChEBI" id="CHEBI:49883"/>
    </ligand>
</feature>
<evidence type="ECO:0000256" key="8">
    <source>
        <dbReference type="ARBA" id="ARBA00023204"/>
    </source>
</evidence>
<reference evidence="12" key="1">
    <citation type="submission" date="2020-08" db="EMBL/GenBank/DDBJ databases">
        <title>Genome public.</title>
        <authorList>
            <person name="Liu C."/>
            <person name="Sun Q."/>
        </authorList>
    </citation>
    <scope>NUCLEOTIDE SEQUENCE</scope>
    <source>
        <strain evidence="12">H8</strain>
    </source>
</reference>
<feature type="binding site" evidence="10">
    <location>
        <position position="188"/>
    </location>
    <ligand>
        <name>[4Fe-4S] cluster</name>
        <dbReference type="ChEBI" id="CHEBI:49883"/>
    </ligand>
</feature>
<dbReference type="SMART" id="SM00525">
    <property type="entry name" value="FES"/>
    <property type="match status" value="1"/>
</dbReference>
<evidence type="ECO:0000256" key="1">
    <source>
        <dbReference type="ARBA" id="ARBA00008343"/>
    </source>
</evidence>
<keyword evidence="3 10" id="KW-0479">Metal-binding</keyword>
<dbReference type="Pfam" id="PF00730">
    <property type="entry name" value="HhH-GPD"/>
    <property type="match status" value="1"/>
</dbReference>
<dbReference type="GO" id="GO:0140078">
    <property type="term" value="F:class I DNA-(apurinic or apyrimidinic site) endonuclease activity"/>
    <property type="evidence" value="ECO:0007669"/>
    <property type="project" value="UniProtKB-EC"/>
</dbReference>
<dbReference type="Pfam" id="PF00633">
    <property type="entry name" value="HHH"/>
    <property type="match status" value="1"/>
</dbReference>
<keyword evidence="12" id="KW-0255">Endonuclease</keyword>
<evidence type="ECO:0000256" key="6">
    <source>
        <dbReference type="ARBA" id="ARBA00023004"/>
    </source>
</evidence>
<evidence type="ECO:0000256" key="4">
    <source>
        <dbReference type="ARBA" id="ARBA00022763"/>
    </source>
</evidence>
<feature type="binding site" evidence="10">
    <location>
        <position position="195"/>
    </location>
    <ligand>
        <name>[4Fe-4S] cluster</name>
        <dbReference type="ChEBI" id="CHEBI:49883"/>
    </ligand>
</feature>
<dbReference type="FunFam" id="1.10.340.30:FF:000001">
    <property type="entry name" value="Endonuclease III"/>
    <property type="match status" value="1"/>
</dbReference>
<dbReference type="GO" id="GO:0003677">
    <property type="term" value="F:DNA binding"/>
    <property type="evidence" value="ECO:0007669"/>
    <property type="project" value="UniProtKB-UniRule"/>
</dbReference>
<dbReference type="EC" id="4.2.99.18" evidence="10"/>
<dbReference type="AlphaFoldDB" id="A0A926DJY5"/>
<dbReference type="PANTHER" id="PTHR10359">
    <property type="entry name" value="A/G-SPECIFIC ADENINE GLYCOSYLASE/ENDONUCLEASE III"/>
    <property type="match status" value="1"/>
</dbReference>
<feature type="domain" description="HhH-GPD" evidence="11">
    <location>
        <begin position="39"/>
        <end position="186"/>
    </location>
</feature>
<evidence type="ECO:0000256" key="3">
    <source>
        <dbReference type="ARBA" id="ARBA00022723"/>
    </source>
</evidence>
<keyword evidence="8 10" id="KW-0234">DNA repair</keyword>
<evidence type="ECO:0000256" key="10">
    <source>
        <dbReference type="HAMAP-Rule" id="MF_00942"/>
    </source>
</evidence>
<comment type="cofactor">
    <cofactor evidence="10">
        <name>[4Fe-4S] cluster</name>
        <dbReference type="ChEBI" id="CHEBI:49883"/>
    </cofactor>
    <text evidence="10">Binds 1 [4Fe-4S] cluster.</text>
</comment>
<keyword evidence="7 10" id="KW-0411">Iron-sulfur</keyword>
<keyword evidence="5 10" id="KW-0378">Hydrolase</keyword>
<comment type="catalytic activity">
    <reaction evidence="10">
        <text>2'-deoxyribonucleotide-(2'-deoxyribose 5'-phosphate)-2'-deoxyribonucleotide-DNA = a 3'-end 2'-deoxyribonucleotide-(2,3-dehydro-2,3-deoxyribose 5'-phosphate)-DNA + a 5'-end 5'-phospho-2'-deoxyribonucleoside-DNA + H(+)</text>
        <dbReference type="Rhea" id="RHEA:66592"/>
        <dbReference type="Rhea" id="RHEA-COMP:13180"/>
        <dbReference type="Rhea" id="RHEA-COMP:16897"/>
        <dbReference type="Rhea" id="RHEA-COMP:17067"/>
        <dbReference type="ChEBI" id="CHEBI:15378"/>
        <dbReference type="ChEBI" id="CHEBI:136412"/>
        <dbReference type="ChEBI" id="CHEBI:157695"/>
        <dbReference type="ChEBI" id="CHEBI:167181"/>
        <dbReference type="EC" id="4.2.99.18"/>
    </reaction>
</comment>
<evidence type="ECO:0000256" key="5">
    <source>
        <dbReference type="ARBA" id="ARBA00022801"/>
    </source>
</evidence>
<dbReference type="SMART" id="SM00478">
    <property type="entry name" value="ENDO3c"/>
    <property type="match status" value="1"/>
</dbReference>
<keyword evidence="9 10" id="KW-0326">Glycosidase</keyword>
<dbReference type="InterPro" id="IPR004036">
    <property type="entry name" value="Endonuclease-III-like_CS2"/>
</dbReference>
<dbReference type="InterPro" id="IPR003265">
    <property type="entry name" value="HhH-GPD_domain"/>
</dbReference>
<keyword evidence="6 10" id="KW-0408">Iron</keyword>
<evidence type="ECO:0000256" key="9">
    <source>
        <dbReference type="ARBA" id="ARBA00023295"/>
    </source>
</evidence>
<dbReference type="GO" id="GO:0006285">
    <property type="term" value="P:base-excision repair, AP site formation"/>
    <property type="evidence" value="ECO:0007669"/>
    <property type="project" value="TreeGrafter"/>
</dbReference>
<dbReference type="Gene3D" id="1.10.1670.10">
    <property type="entry name" value="Helix-hairpin-Helix base-excision DNA repair enzymes (C-terminal)"/>
    <property type="match status" value="1"/>
</dbReference>
<accession>A0A926DJY5</accession>
<dbReference type="SUPFAM" id="SSF48150">
    <property type="entry name" value="DNA-glycosylase"/>
    <property type="match status" value="1"/>
</dbReference>
<dbReference type="PROSITE" id="PS01155">
    <property type="entry name" value="ENDONUCLEASE_III_2"/>
    <property type="match status" value="1"/>
</dbReference>
<feature type="binding site" evidence="10">
    <location>
        <position position="198"/>
    </location>
    <ligand>
        <name>[4Fe-4S] cluster</name>
        <dbReference type="ChEBI" id="CHEBI:49883"/>
    </ligand>
</feature>
<evidence type="ECO:0000313" key="12">
    <source>
        <dbReference type="EMBL" id="MBC8539626.1"/>
    </source>
</evidence>
<name>A0A926DJY5_9FIRM</name>
<dbReference type="Proteomes" id="UP000611762">
    <property type="component" value="Unassembled WGS sequence"/>
</dbReference>
<comment type="caution">
    <text evidence="12">The sequence shown here is derived from an EMBL/GenBank/DDBJ whole genome shotgun (WGS) entry which is preliminary data.</text>
</comment>
<keyword evidence="10" id="KW-0456">Lyase</keyword>
<keyword evidence="13" id="KW-1185">Reference proteome</keyword>
<dbReference type="HAMAP" id="MF_00942">
    <property type="entry name" value="Nth"/>
    <property type="match status" value="1"/>
</dbReference>
<dbReference type="CDD" id="cd00056">
    <property type="entry name" value="ENDO3c"/>
    <property type="match status" value="1"/>
</dbReference>
<gene>
    <name evidence="10 12" type="primary">nth</name>
    <name evidence="12" type="ORF">H8698_01395</name>
</gene>
<dbReference type="InterPro" id="IPR011257">
    <property type="entry name" value="DNA_glycosylase"/>
</dbReference>
<comment type="similarity">
    <text evidence="1 10">Belongs to the Nth/MutY family.</text>
</comment>
<evidence type="ECO:0000256" key="2">
    <source>
        <dbReference type="ARBA" id="ARBA00022485"/>
    </source>
</evidence>
<proteinExistence type="inferred from homology"/>
<keyword evidence="10" id="KW-0238">DNA-binding</keyword>